<dbReference type="Proteomes" id="UP000593568">
    <property type="component" value="Unassembled WGS sequence"/>
</dbReference>
<protein>
    <recommendedName>
        <fullName evidence="1">RNase H type-1 domain-containing protein</fullName>
    </recommendedName>
</protein>
<dbReference type="InterPro" id="IPR002156">
    <property type="entry name" value="RNaseH_domain"/>
</dbReference>
<sequence length="70" mass="7590">MASMTICHKVIYSLVAAEAQALRLGLRLGLECVTIEGDSLTIIKKAKSISKEKSKIKAIVTTIQRTLSTD</sequence>
<gene>
    <name evidence="2" type="ORF">Gotri_007547</name>
</gene>
<dbReference type="Pfam" id="PF13456">
    <property type="entry name" value="RVT_3"/>
    <property type="match status" value="1"/>
</dbReference>
<proteinExistence type="predicted"/>
<dbReference type="GO" id="GO:0003676">
    <property type="term" value="F:nucleic acid binding"/>
    <property type="evidence" value="ECO:0007669"/>
    <property type="project" value="InterPro"/>
</dbReference>
<evidence type="ECO:0000259" key="1">
    <source>
        <dbReference type="Pfam" id="PF13456"/>
    </source>
</evidence>
<evidence type="ECO:0000313" key="3">
    <source>
        <dbReference type="Proteomes" id="UP000593568"/>
    </source>
</evidence>
<dbReference type="EMBL" id="JABEZW010000008">
    <property type="protein sequence ID" value="MBA0772111.1"/>
    <property type="molecule type" value="Genomic_DNA"/>
</dbReference>
<dbReference type="AlphaFoldDB" id="A0A7J9EGX8"/>
<keyword evidence="3" id="KW-1185">Reference proteome</keyword>
<dbReference type="GO" id="GO:0004523">
    <property type="term" value="F:RNA-DNA hybrid ribonuclease activity"/>
    <property type="evidence" value="ECO:0007669"/>
    <property type="project" value="InterPro"/>
</dbReference>
<evidence type="ECO:0000313" key="2">
    <source>
        <dbReference type="EMBL" id="MBA0772111.1"/>
    </source>
</evidence>
<comment type="caution">
    <text evidence="2">The sequence shown here is derived from an EMBL/GenBank/DDBJ whole genome shotgun (WGS) entry which is preliminary data.</text>
</comment>
<accession>A0A7J9EGX8</accession>
<organism evidence="2 3">
    <name type="scientific">Gossypium trilobum</name>
    <dbReference type="NCBI Taxonomy" id="34281"/>
    <lineage>
        <taxon>Eukaryota</taxon>
        <taxon>Viridiplantae</taxon>
        <taxon>Streptophyta</taxon>
        <taxon>Embryophyta</taxon>
        <taxon>Tracheophyta</taxon>
        <taxon>Spermatophyta</taxon>
        <taxon>Magnoliopsida</taxon>
        <taxon>eudicotyledons</taxon>
        <taxon>Gunneridae</taxon>
        <taxon>Pentapetalae</taxon>
        <taxon>rosids</taxon>
        <taxon>malvids</taxon>
        <taxon>Malvales</taxon>
        <taxon>Malvaceae</taxon>
        <taxon>Malvoideae</taxon>
        <taxon>Gossypium</taxon>
    </lineage>
</organism>
<name>A0A7J9EGX8_9ROSI</name>
<feature type="domain" description="RNase H type-1" evidence="1">
    <location>
        <begin position="15"/>
        <end position="67"/>
    </location>
</feature>
<reference evidence="2 3" key="1">
    <citation type="journal article" date="2019" name="Genome Biol. Evol.">
        <title>Insights into the evolution of the New World diploid cottons (Gossypium, subgenus Houzingenia) based on genome sequencing.</title>
        <authorList>
            <person name="Grover C.E."/>
            <person name="Arick M.A. 2nd"/>
            <person name="Thrash A."/>
            <person name="Conover J.L."/>
            <person name="Sanders W.S."/>
            <person name="Peterson D.G."/>
            <person name="Frelichowski J.E."/>
            <person name="Scheffler J.A."/>
            <person name="Scheffler B.E."/>
            <person name="Wendel J.F."/>
        </authorList>
    </citation>
    <scope>NUCLEOTIDE SEQUENCE [LARGE SCALE GENOMIC DNA]</scope>
    <source>
        <strain evidence="2">8</strain>
        <tissue evidence="2">Leaf</tissue>
    </source>
</reference>